<gene>
    <name evidence="2" type="ORF">SVUK_LOCUS17254</name>
</gene>
<dbReference type="InterPro" id="IPR052907">
    <property type="entry name" value="Beta-lactamase/esterase"/>
</dbReference>
<organism evidence="2 3">
    <name type="scientific">Strongylus vulgaris</name>
    <name type="common">Blood worm</name>
    <dbReference type="NCBI Taxonomy" id="40348"/>
    <lineage>
        <taxon>Eukaryota</taxon>
        <taxon>Metazoa</taxon>
        <taxon>Ecdysozoa</taxon>
        <taxon>Nematoda</taxon>
        <taxon>Chromadorea</taxon>
        <taxon>Rhabditida</taxon>
        <taxon>Rhabditina</taxon>
        <taxon>Rhabditomorpha</taxon>
        <taxon>Strongyloidea</taxon>
        <taxon>Strongylidae</taxon>
        <taxon>Strongylus</taxon>
    </lineage>
</organism>
<dbReference type="AlphaFoldDB" id="A0A3P7JFU4"/>
<evidence type="ECO:0000313" key="3">
    <source>
        <dbReference type="Proteomes" id="UP000270094"/>
    </source>
</evidence>
<name>A0A3P7JFU4_STRVU</name>
<evidence type="ECO:0000313" key="2">
    <source>
        <dbReference type="EMBL" id="VDM82256.1"/>
    </source>
</evidence>
<reference evidence="2 3" key="1">
    <citation type="submission" date="2018-11" db="EMBL/GenBank/DDBJ databases">
        <authorList>
            <consortium name="Pathogen Informatics"/>
        </authorList>
    </citation>
    <scope>NUCLEOTIDE SEQUENCE [LARGE SCALE GENOMIC DNA]</scope>
</reference>
<dbReference type="InterPro" id="IPR012338">
    <property type="entry name" value="Beta-lactam/transpept-like"/>
</dbReference>
<keyword evidence="3" id="KW-1185">Reference proteome</keyword>
<protein>
    <recommendedName>
        <fullName evidence="1">Beta-lactamase-related domain-containing protein</fullName>
    </recommendedName>
</protein>
<dbReference type="OrthoDB" id="5946976at2759"/>
<proteinExistence type="predicted"/>
<dbReference type="PANTHER" id="PTHR43319">
    <property type="entry name" value="BETA-LACTAMASE-RELATED"/>
    <property type="match status" value="1"/>
</dbReference>
<dbReference type="Gene3D" id="3.40.710.10">
    <property type="entry name" value="DD-peptidase/beta-lactamase superfamily"/>
    <property type="match status" value="2"/>
</dbReference>
<dbReference type="Pfam" id="PF00144">
    <property type="entry name" value="Beta-lactamase"/>
    <property type="match status" value="1"/>
</dbReference>
<evidence type="ECO:0000259" key="1">
    <source>
        <dbReference type="Pfam" id="PF00144"/>
    </source>
</evidence>
<dbReference type="SUPFAM" id="SSF56601">
    <property type="entry name" value="beta-lactamase/transpeptidase-like"/>
    <property type="match status" value="1"/>
</dbReference>
<sequence length="182" mass="20802">MQSLAAICVAIKVYRGECSYSDKVTRFWPEFGKNGKEEITIDMILTHQVKFGKNGKEDITIDMILTHQAGLPYFDEDITLDDAKDKAKISKIIEEESPKHPPGSQIAYHPITFGWLIDQVFCRIDAKHRSVGEFFREEIRDKFGTYCYQKTLALHIRGTLHSKATLSAHLSIKRVFLPNSLI</sequence>
<accession>A0A3P7JFU4</accession>
<dbReference type="EMBL" id="UYYB01116726">
    <property type="protein sequence ID" value="VDM82256.1"/>
    <property type="molecule type" value="Genomic_DNA"/>
</dbReference>
<dbReference type="Proteomes" id="UP000270094">
    <property type="component" value="Unassembled WGS sequence"/>
</dbReference>
<dbReference type="PANTHER" id="PTHR43319:SF3">
    <property type="entry name" value="BETA-LACTAMASE-RELATED DOMAIN-CONTAINING PROTEIN"/>
    <property type="match status" value="1"/>
</dbReference>
<feature type="domain" description="Beta-lactamase-related" evidence="1">
    <location>
        <begin position="50"/>
        <end position="144"/>
    </location>
</feature>
<dbReference type="InterPro" id="IPR001466">
    <property type="entry name" value="Beta-lactam-related"/>
</dbReference>